<evidence type="ECO:0000313" key="5">
    <source>
        <dbReference type="Proteomes" id="UP000583929"/>
    </source>
</evidence>
<dbReference type="EMBL" id="JAATIQ010000087">
    <property type="protein sequence ID" value="KAF4385081.1"/>
    <property type="molecule type" value="Genomic_DNA"/>
</dbReference>
<accession>A0A7J6HI58</accession>
<dbReference type="InterPro" id="IPR025836">
    <property type="entry name" value="Zn_knuckle_CX2CX4HX4C"/>
</dbReference>
<dbReference type="Proteomes" id="UP000583929">
    <property type="component" value="Unassembled WGS sequence"/>
</dbReference>
<evidence type="ECO:0000313" key="4">
    <source>
        <dbReference type="Proteomes" id="UP000525078"/>
    </source>
</evidence>
<feature type="domain" description="Zinc knuckle CX2CX4HX4C" evidence="1">
    <location>
        <begin position="53"/>
        <end position="100"/>
    </location>
</feature>
<name>A0A7J6HI58_CANSA</name>
<evidence type="ECO:0000259" key="1">
    <source>
        <dbReference type="Pfam" id="PF14392"/>
    </source>
</evidence>
<proteinExistence type="predicted"/>
<dbReference type="EMBL" id="JAATIP010000008">
    <property type="protein sequence ID" value="KAF4394963.1"/>
    <property type="molecule type" value="Genomic_DNA"/>
</dbReference>
<protein>
    <recommendedName>
        <fullName evidence="1">Zinc knuckle CX2CX4HX4C domain-containing protein</fullName>
    </recommendedName>
</protein>
<evidence type="ECO:0000313" key="3">
    <source>
        <dbReference type="EMBL" id="KAF4394963.1"/>
    </source>
</evidence>
<evidence type="ECO:0000313" key="2">
    <source>
        <dbReference type="EMBL" id="KAF4385081.1"/>
    </source>
</evidence>
<sequence>MDHLLNDMNHTLILTDSEREVQTLPTAAHTGSPQQLNHVLYARFGVLRFRATLDISKPFLMGKMVKLKDSDDEFWLEFRYERLPEFFLKCGTIGHPFESYHKFLEQIYNGVEPSLAYGPSMIGSPLLESSYDRYRTDFIKGGVWPLMT</sequence>
<comment type="caution">
    <text evidence="3">The sequence shown here is derived from an EMBL/GenBank/DDBJ whole genome shotgun (WGS) entry which is preliminary data.</text>
</comment>
<dbReference type="Proteomes" id="UP000525078">
    <property type="component" value="Unassembled WGS sequence"/>
</dbReference>
<dbReference type="AlphaFoldDB" id="A0A7J6HI58"/>
<gene>
    <name evidence="3" type="ORF">F8388_017691</name>
    <name evidence="2" type="ORF">G4B88_029123</name>
</gene>
<keyword evidence="5" id="KW-1185">Reference proteome</keyword>
<organism evidence="3 4">
    <name type="scientific">Cannabis sativa</name>
    <name type="common">Hemp</name>
    <name type="synonym">Marijuana</name>
    <dbReference type="NCBI Taxonomy" id="3483"/>
    <lineage>
        <taxon>Eukaryota</taxon>
        <taxon>Viridiplantae</taxon>
        <taxon>Streptophyta</taxon>
        <taxon>Embryophyta</taxon>
        <taxon>Tracheophyta</taxon>
        <taxon>Spermatophyta</taxon>
        <taxon>Magnoliopsida</taxon>
        <taxon>eudicotyledons</taxon>
        <taxon>Gunneridae</taxon>
        <taxon>Pentapetalae</taxon>
        <taxon>rosids</taxon>
        <taxon>fabids</taxon>
        <taxon>Rosales</taxon>
        <taxon>Cannabaceae</taxon>
        <taxon>Cannabis</taxon>
    </lineage>
</organism>
<dbReference type="Pfam" id="PF14392">
    <property type="entry name" value="zf-CCHC_4"/>
    <property type="match status" value="1"/>
</dbReference>
<reference evidence="4 5" key="1">
    <citation type="journal article" date="2020" name="bioRxiv">
        <title>Sequence and annotation of 42 cannabis genomes reveals extensive copy number variation in cannabinoid synthesis and pathogen resistance genes.</title>
        <authorList>
            <person name="Mckernan K.J."/>
            <person name="Helbert Y."/>
            <person name="Kane L.T."/>
            <person name="Ebling H."/>
            <person name="Zhang L."/>
            <person name="Liu B."/>
            <person name="Eaton Z."/>
            <person name="Mclaughlin S."/>
            <person name="Kingan S."/>
            <person name="Baybayan P."/>
            <person name="Concepcion G."/>
            <person name="Jordan M."/>
            <person name="Riva A."/>
            <person name="Barbazuk W."/>
            <person name="Harkins T."/>
        </authorList>
    </citation>
    <scope>NUCLEOTIDE SEQUENCE [LARGE SCALE GENOMIC DNA]</scope>
    <source>
        <strain evidence="4 5">cv. Jamaican Lion 4</strain>
        <strain evidence="2">Father</strain>
        <strain evidence="3">Mother</strain>
        <tissue evidence="3">Leaf</tissue>
    </source>
</reference>